<keyword evidence="3" id="KW-0547">Nucleotide-binding</keyword>
<evidence type="ECO:0000256" key="10">
    <source>
        <dbReference type="ARBA" id="ARBA00048954"/>
    </source>
</evidence>
<keyword evidence="8" id="KW-0413">Isomerase</keyword>
<dbReference type="Gene3D" id="3.40.50.300">
    <property type="entry name" value="P-loop containing nucleotide triphosphate hydrolases"/>
    <property type="match status" value="1"/>
</dbReference>
<accession>A0ABU7NMZ4</accession>
<sequence>MSTEVDPYGAHADQNLGQLARRQDLPAERIVAGSIMQRPELIDELVDVVDPVDFTLEQHAWVWYAVDELRNEMTVAGGGISPFAIDSKLQAWRASGRMPCVPLDAVRLSMIYDQGQPASAEYFGRTVAKLAEANRLIELGLKAQQIGMAADFDRDTAMATAQAALDAVVRDNQHSTPGTLGDLLPMVFQRAVTPPDLSNRIPTGIRDLDELTGGFAPRRLIIVGARPGVGKTTLANTFVRASAVNNKIPTLFVSLEMGREELALCIVSAEATVALHHLDKGNCTDMDMRKLHATSDRLAEAPLHIEDTPHVTMAHLRNLIRTLIRTIGLRYVVLDYLQLAQAPKAESRQVAVGQMSRALKLMAKEFDIPIVVLAQLNRGNEQRTDKRPVIADLRESGSIEQDADIVILLHRPDMYEPESPRAGECDLIVDKHRGGARSTITVAAQMHYARLVDMAPDFTQQEAA</sequence>
<evidence type="ECO:0000313" key="13">
    <source>
        <dbReference type="Proteomes" id="UP001307760"/>
    </source>
</evidence>
<evidence type="ECO:0000256" key="4">
    <source>
        <dbReference type="ARBA" id="ARBA00022801"/>
    </source>
</evidence>
<dbReference type="SUPFAM" id="SSF48024">
    <property type="entry name" value="N-terminal domain of DnaB helicase"/>
    <property type="match status" value="1"/>
</dbReference>
<evidence type="ECO:0000256" key="9">
    <source>
        <dbReference type="ARBA" id="ARBA00044969"/>
    </source>
</evidence>
<evidence type="ECO:0000256" key="1">
    <source>
        <dbReference type="ARBA" id="ARBA00008428"/>
    </source>
</evidence>
<evidence type="ECO:0000256" key="3">
    <source>
        <dbReference type="ARBA" id="ARBA00022741"/>
    </source>
</evidence>
<dbReference type="InterPro" id="IPR036185">
    <property type="entry name" value="DNA_heli_DnaB-like_N_sf"/>
</dbReference>
<dbReference type="InterPro" id="IPR016136">
    <property type="entry name" value="DNA_helicase_N/primase_C"/>
</dbReference>
<comment type="catalytic activity">
    <reaction evidence="10">
        <text>ATP + H2O = ADP + phosphate + H(+)</text>
        <dbReference type="Rhea" id="RHEA:13065"/>
        <dbReference type="ChEBI" id="CHEBI:15377"/>
        <dbReference type="ChEBI" id="CHEBI:15378"/>
        <dbReference type="ChEBI" id="CHEBI:30616"/>
        <dbReference type="ChEBI" id="CHEBI:43474"/>
        <dbReference type="ChEBI" id="CHEBI:456216"/>
        <dbReference type="EC" id="5.6.2.3"/>
    </reaction>
</comment>
<keyword evidence="2" id="KW-0235">DNA replication</keyword>
<dbReference type="SUPFAM" id="SSF52540">
    <property type="entry name" value="P-loop containing nucleoside triphosphate hydrolases"/>
    <property type="match status" value="1"/>
</dbReference>
<dbReference type="InterPro" id="IPR027417">
    <property type="entry name" value="P-loop_NTPase"/>
</dbReference>
<keyword evidence="4 12" id="KW-0378">Hydrolase</keyword>
<dbReference type="Proteomes" id="UP001307760">
    <property type="component" value="Unassembled WGS sequence"/>
</dbReference>
<dbReference type="RefSeq" id="WP_330821275.1">
    <property type="nucleotide sequence ID" value="NZ_JAZBJP010000002.1"/>
</dbReference>
<keyword evidence="13" id="KW-1185">Reference proteome</keyword>
<dbReference type="PROSITE" id="PS51199">
    <property type="entry name" value="SF4_HELICASE"/>
    <property type="match status" value="1"/>
</dbReference>
<evidence type="ECO:0000256" key="7">
    <source>
        <dbReference type="ARBA" id="ARBA00023125"/>
    </source>
</evidence>
<evidence type="ECO:0000256" key="8">
    <source>
        <dbReference type="ARBA" id="ARBA00023235"/>
    </source>
</evidence>
<feature type="domain" description="SF4 helicase" evidence="11">
    <location>
        <begin position="194"/>
        <end position="458"/>
    </location>
</feature>
<comment type="similarity">
    <text evidence="1">Belongs to the helicase family. DnaB subfamily.</text>
</comment>
<evidence type="ECO:0000259" key="11">
    <source>
        <dbReference type="PROSITE" id="PS51199"/>
    </source>
</evidence>
<dbReference type="EC" id="5.6.2.3" evidence="9"/>
<dbReference type="GO" id="GO:0003678">
    <property type="term" value="F:DNA helicase activity"/>
    <property type="evidence" value="ECO:0007669"/>
    <property type="project" value="UniProtKB-EC"/>
</dbReference>
<dbReference type="GO" id="GO:0016787">
    <property type="term" value="F:hydrolase activity"/>
    <property type="evidence" value="ECO:0007669"/>
    <property type="project" value="UniProtKB-KW"/>
</dbReference>
<evidence type="ECO:0000313" key="12">
    <source>
        <dbReference type="EMBL" id="MEE4419590.1"/>
    </source>
</evidence>
<dbReference type="Pfam" id="PF03796">
    <property type="entry name" value="DnaB_C"/>
    <property type="match status" value="1"/>
</dbReference>
<reference evidence="12 13" key="1">
    <citation type="submission" date="2023-12" db="EMBL/GenBank/DDBJ databases">
        <title>30 novel species of actinomycetes from the DSMZ collection.</title>
        <authorList>
            <person name="Nouioui I."/>
        </authorList>
    </citation>
    <scope>NUCLEOTIDE SEQUENCE [LARGE SCALE GENOMIC DNA]</scope>
    <source>
        <strain evidence="12 13">DSM 41528</strain>
    </source>
</reference>
<dbReference type="Pfam" id="PF00772">
    <property type="entry name" value="DnaB"/>
    <property type="match status" value="1"/>
</dbReference>
<dbReference type="CDD" id="cd00984">
    <property type="entry name" value="DnaB_C"/>
    <property type="match status" value="1"/>
</dbReference>
<name>A0ABU7NMZ4_9ACTN</name>
<keyword evidence="5 12" id="KW-0347">Helicase</keyword>
<organism evidence="12 13">
    <name type="scientific">Streptomyces bugieae</name>
    <dbReference type="NCBI Taxonomy" id="3098223"/>
    <lineage>
        <taxon>Bacteria</taxon>
        <taxon>Bacillati</taxon>
        <taxon>Actinomycetota</taxon>
        <taxon>Actinomycetes</taxon>
        <taxon>Kitasatosporales</taxon>
        <taxon>Streptomycetaceae</taxon>
        <taxon>Streptomyces</taxon>
    </lineage>
</organism>
<keyword evidence="7" id="KW-0238">DNA-binding</keyword>
<protein>
    <recommendedName>
        <fullName evidence="9">DNA 5'-3' helicase</fullName>
        <ecNumber evidence="9">5.6.2.3</ecNumber>
    </recommendedName>
</protein>
<dbReference type="PANTHER" id="PTHR30153">
    <property type="entry name" value="REPLICATIVE DNA HELICASE DNAB"/>
    <property type="match status" value="1"/>
</dbReference>
<keyword evidence="6" id="KW-0067">ATP-binding</keyword>
<evidence type="ECO:0000256" key="2">
    <source>
        <dbReference type="ARBA" id="ARBA00022705"/>
    </source>
</evidence>
<evidence type="ECO:0000256" key="5">
    <source>
        <dbReference type="ARBA" id="ARBA00022806"/>
    </source>
</evidence>
<evidence type="ECO:0000256" key="6">
    <source>
        <dbReference type="ARBA" id="ARBA00022840"/>
    </source>
</evidence>
<dbReference type="Gene3D" id="1.10.860.10">
    <property type="entry name" value="DNAb Helicase, Chain A"/>
    <property type="match status" value="1"/>
</dbReference>
<proteinExistence type="inferred from homology"/>
<dbReference type="EMBL" id="JAZBJP010000002">
    <property type="protein sequence ID" value="MEE4419590.1"/>
    <property type="molecule type" value="Genomic_DNA"/>
</dbReference>
<dbReference type="PANTHER" id="PTHR30153:SF2">
    <property type="entry name" value="REPLICATIVE DNA HELICASE"/>
    <property type="match status" value="1"/>
</dbReference>
<dbReference type="InterPro" id="IPR007693">
    <property type="entry name" value="DNA_helicase_DnaB-like_N"/>
</dbReference>
<gene>
    <name evidence="12" type="ORF">V2J85_09515</name>
</gene>
<dbReference type="InterPro" id="IPR007694">
    <property type="entry name" value="DNA_helicase_DnaB-like_C"/>
</dbReference>
<comment type="caution">
    <text evidence="12">The sequence shown here is derived from an EMBL/GenBank/DDBJ whole genome shotgun (WGS) entry which is preliminary data.</text>
</comment>